<organism evidence="6 7">
    <name type="scientific">Weissella muntiaci</name>
    <dbReference type="NCBI Taxonomy" id="2508881"/>
    <lineage>
        <taxon>Bacteria</taxon>
        <taxon>Bacillati</taxon>
        <taxon>Bacillota</taxon>
        <taxon>Bacilli</taxon>
        <taxon>Lactobacillales</taxon>
        <taxon>Lactobacillaceae</taxon>
        <taxon>Weissella</taxon>
    </lineage>
</organism>
<sequence>MNETNIKGVNALSYLSVIIAPVIIPLIVWIVAKEANVISNAKKALLIQIIPFLFVVLSFITIGIIGLSTNSGPITGFTTIILFAIAGLVSFVLYIYSIVLGIKQLLAS</sequence>
<accession>A0A6C2C1F1</accession>
<name>A0A6C2C1F1_9LACO</name>
<dbReference type="Proteomes" id="UP000371977">
    <property type="component" value="Unassembled WGS sequence"/>
</dbReference>
<keyword evidence="2 5" id="KW-0812">Transmembrane</keyword>
<keyword evidence="3 5" id="KW-1133">Transmembrane helix</keyword>
<gene>
    <name evidence="6" type="ORF">ESZ50_11415</name>
</gene>
<keyword evidence="4 5" id="KW-0472">Membrane</keyword>
<protein>
    <submittedName>
        <fullName evidence="6">DUF4870 domain-containing protein</fullName>
    </submittedName>
</protein>
<feature type="transmembrane region" description="Helical" evidence="5">
    <location>
        <begin position="12"/>
        <end position="32"/>
    </location>
</feature>
<evidence type="ECO:0000313" key="6">
    <source>
        <dbReference type="EMBL" id="TYC47764.1"/>
    </source>
</evidence>
<dbReference type="EMBL" id="SDGZ01000033">
    <property type="protein sequence ID" value="TYC47764.1"/>
    <property type="molecule type" value="Genomic_DNA"/>
</dbReference>
<dbReference type="Pfam" id="PF09685">
    <property type="entry name" value="MamF_MmsF"/>
    <property type="match status" value="1"/>
</dbReference>
<feature type="transmembrane region" description="Helical" evidence="5">
    <location>
        <begin position="80"/>
        <end position="102"/>
    </location>
</feature>
<reference evidence="6 7" key="1">
    <citation type="submission" date="2019-01" db="EMBL/GenBank/DDBJ databases">
        <title>Weissella sp. nov., a novel lactic acid bacterium isolated from animal feces.</title>
        <authorList>
            <person name="Wang L.-T."/>
        </authorList>
    </citation>
    <scope>NUCLEOTIDE SEQUENCE [LARGE SCALE GENOMIC DNA]</scope>
    <source>
        <strain evidence="6 7">8H-2</strain>
    </source>
</reference>
<comment type="subcellular location">
    <subcellularLocation>
        <location evidence="1">Membrane</location>
        <topology evidence="1">Multi-pass membrane protein</topology>
    </subcellularLocation>
</comment>
<keyword evidence="7" id="KW-1185">Reference proteome</keyword>
<dbReference type="InterPro" id="IPR019109">
    <property type="entry name" value="MamF_MmsF"/>
</dbReference>
<evidence type="ECO:0000313" key="7">
    <source>
        <dbReference type="Proteomes" id="UP000371977"/>
    </source>
</evidence>
<feature type="transmembrane region" description="Helical" evidence="5">
    <location>
        <begin position="44"/>
        <end position="68"/>
    </location>
</feature>
<evidence type="ECO:0000256" key="1">
    <source>
        <dbReference type="ARBA" id="ARBA00004141"/>
    </source>
</evidence>
<evidence type="ECO:0000256" key="3">
    <source>
        <dbReference type="ARBA" id="ARBA00022989"/>
    </source>
</evidence>
<evidence type="ECO:0000256" key="4">
    <source>
        <dbReference type="ARBA" id="ARBA00023136"/>
    </source>
</evidence>
<proteinExistence type="predicted"/>
<evidence type="ECO:0000256" key="5">
    <source>
        <dbReference type="SAM" id="Phobius"/>
    </source>
</evidence>
<dbReference type="RefSeq" id="WP_148624088.1">
    <property type="nucleotide sequence ID" value="NZ_SDGZ01000033.1"/>
</dbReference>
<dbReference type="AlphaFoldDB" id="A0A6C2C1F1"/>
<evidence type="ECO:0000256" key="2">
    <source>
        <dbReference type="ARBA" id="ARBA00022692"/>
    </source>
</evidence>
<comment type="caution">
    <text evidence="6">The sequence shown here is derived from an EMBL/GenBank/DDBJ whole genome shotgun (WGS) entry which is preliminary data.</text>
</comment>